<dbReference type="Pfam" id="PF12844">
    <property type="entry name" value="HTH_19"/>
    <property type="match status" value="1"/>
</dbReference>
<dbReference type="EMBL" id="FUWY01000001">
    <property type="protein sequence ID" value="SJZ36852.1"/>
    <property type="molecule type" value="Genomic_DNA"/>
</dbReference>
<dbReference type="SUPFAM" id="SSF47413">
    <property type="entry name" value="lambda repressor-like DNA-binding domains"/>
    <property type="match status" value="1"/>
</dbReference>
<gene>
    <name evidence="3" type="ORF">SAMN02745191_0271</name>
</gene>
<dbReference type="AlphaFoldDB" id="A0A1T4K323"/>
<accession>A0A1T4K323</accession>
<dbReference type="SMART" id="SM00530">
    <property type="entry name" value="HTH_XRE"/>
    <property type="match status" value="1"/>
</dbReference>
<reference evidence="4" key="1">
    <citation type="submission" date="2017-02" db="EMBL/GenBank/DDBJ databases">
        <authorList>
            <person name="Varghese N."/>
            <person name="Submissions S."/>
        </authorList>
    </citation>
    <scope>NUCLEOTIDE SEQUENCE [LARGE SCALE GENOMIC DNA]</scope>
    <source>
        <strain evidence="4">ATCC 25662</strain>
    </source>
</reference>
<keyword evidence="4" id="KW-1185">Reference proteome</keyword>
<evidence type="ECO:0000313" key="3">
    <source>
        <dbReference type="EMBL" id="SJZ36852.1"/>
    </source>
</evidence>
<dbReference type="Gene3D" id="1.10.260.40">
    <property type="entry name" value="lambda repressor-like DNA-binding domains"/>
    <property type="match status" value="1"/>
</dbReference>
<dbReference type="OrthoDB" id="9797172at2"/>
<dbReference type="InterPro" id="IPR001387">
    <property type="entry name" value="Cro/C1-type_HTH"/>
</dbReference>
<protein>
    <submittedName>
        <fullName evidence="3">Transcriptional regulator, contains XRE-family HTH domain</fullName>
    </submittedName>
</protein>
<evidence type="ECO:0000256" key="1">
    <source>
        <dbReference type="SAM" id="MobiDB-lite"/>
    </source>
</evidence>
<dbReference type="CDD" id="cd00093">
    <property type="entry name" value="HTH_XRE"/>
    <property type="match status" value="1"/>
</dbReference>
<proteinExistence type="predicted"/>
<dbReference type="GO" id="GO:0003677">
    <property type="term" value="F:DNA binding"/>
    <property type="evidence" value="ECO:0007669"/>
    <property type="project" value="InterPro"/>
</dbReference>
<dbReference type="STRING" id="118967.SAMN02745191_0271"/>
<feature type="region of interest" description="Disordered" evidence="1">
    <location>
        <begin position="139"/>
        <end position="158"/>
    </location>
</feature>
<evidence type="ECO:0000313" key="4">
    <source>
        <dbReference type="Proteomes" id="UP000243297"/>
    </source>
</evidence>
<name>A0A1T4K323_9FIRM</name>
<organism evidence="3 4">
    <name type="scientific">Anaerorhabdus furcosa</name>
    <dbReference type="NCBI Taxonomy" id="118967"/>
    <lineage>
        <taxon>Bacteria</taxon>
        <taxon>Bacillati</taxon>
        <taxon>Bacillota</taxon>
        <taxon>Erysipelotrichia</taxon>
        <taxon>Erysipelotrichales</taxon>
        <taxon>Erysipelotrichaceae</taxon>
        <taxon>Anaerorhabdus</taxon>
    </lineage>
</organism>
<dbReference type="RefSeq" id="WP_078710724.1">
    <property type="nucleotide sequence ID" value="NZ_FUWY01000001.1"/>
</dbReference>
<dbReference type="PROSITE" id="PS50943">
    <property type="entry name" value="HTH_CROC1"/>
    <property type="match status" value="1"/>
</dbReference>
<evidence type="ECO:0000259" key="2">
    <source>
        <dbReference type="PROSITE" id="PS50943"/>
    </source>
</evidence>
<feature type="domain" description="HTH cro/C1-type" evidence="2">
    <location>
        <begin position="22"/>
        <end position="74"/>
    </location>
</feature>
<sequence>MKSEKQIEKEVKDSSIQIGERIKLARLHYGYTKTQLADQLGISYKRIIEYENGQFKPRETTLRKIANVLSVNYFWLTSGALIFEPAWFSTKTSDKDTKNKLRAGALGIINQMSSKMPDHIVFQISDIILSEIRKQMDEKNESQNNVQLNKPKISKKLK</sequence>
<dbReference type="Proteomes" id="UP000243297">
    <property type="component" value="Unassembled WGS sequence"/>
</dbReference>
<dbReference type="InterPro" id="IPR010982">
    <property type="entry name" value="Lambda_DNA-bd_dom_sf"/>
</dbReference>